<evidence type="ECO:0000259" key="4">
    <source>
        <dbReference type="PROSITE" id="PS50042"/>
    </source>
</evidence>
<dbReference type="CDD" id="cd00038">
    <property type="entry name" value="CAP_ED"/>
    <property type="match status" value="1"/>
</dbReference>
<dbReference type="Pfam" id="PF00027">
    <property type="entry name" value="cNMP_binding"/>
    <property type="match status" value="1"/>
</dbReference>
<dbReference type="Gene3D" id="2.60.120.10">
    <property type="entry name" value="Jelly Rolls"/>
    <property type="match status" value="1"/>
</dbReference>
<evidence type="ECO:0000256" key="1">
    <source>
        <dbReference type="ARBA" id="ARBA00023015"/>
    </source>
</evidence>
<dbReference type="PROSITE" id="PS50042">
    <property type="entry name" value="CNMP_BINDING_3"/>
    <property type="match status" value="1"/>
</dbReference>
<dbReference type="OrthoDB" id="41390at2"/>
<accession>A0A1E7NFF6</accession>
<feature type="domain" description="Cyclic nucleotide-binding" evidence="4">
    <location>
        <begin position="18"/>
        <end position="103"/>
    </location>
</feature>
<evidence type="ECO:0000256" key="2">
    <source>
        <dbReference type="ARBA" id="ARBA00023125"/>
    </source>
</evidence>
<dbReference type="SUPFAM" id="SSF46785">
    <property type="entry name" value="Winged helix' DNA-binding domain"/>
    <property type="match status" value="1"/>
</dbReference>
<dbReference type="InterPro" id="IPR036390">
    <property type="entry name" value="WH_DNA-bd_sf"/>
</dbReference>
<dbReference type="AlphaFoldDB" id="A0A1E7NFF6"/>
<keyword evidence="1" id="KW-0805">Transcription regulation</keyword>
<dbReference type="GO" id="GO:0003677">
    <property type="term" value="F:DNA binding"/>
    <property type="evidence" value="ECO:0007669"/>
    <property type="project" value="UniProtKB-KW"/>
</dbReference>
<keyword evidence="7" id="KW-1185">Reference proteome</keyword>
<dbReference type="InterPro" id="IPR012318">
    <property type="entry name" value="HTH_CRP"/>
</dbReference>
<dbReference type="InterPro" id="IPR018490">
    <property type="entry name" value="cNMP-bd_dom_sf"/>
</dbReference>
<dbReference type="PROSITE" id="PS51063">
    <property type="entry name" value="HTH_CRP_2"/>
    <property type="match status" value="1"/>
</dbReference>
<dbReference type="InterPro" id="IPR014710">
    <property type="entry name" value="RmlC-like_jellyroll"/>
</dbReference>
<dbReference type="InterPro" id="IPR050397">
    <property type="entry name" value="Env_Response_Regulators"/>
</dbReference>
<dbReference type="GO" id="GO:0005829">
    <property type="term" value="C:cytosol"/>
    <property type="evidence" value="ECO:0007669"/>
    <property type="project" value="TreeGrafter"/>
</dbReference>
<dbReference type="InterPro" id="IPR036388">
    <property type="entry name" value="WH-like_DNA-bd_sf"/>
</dbReference>
<dbReference type="Pfam" id="PF13545">
    <property type="entry name" value="HTH_Crp_2"/>
    <property type="match status" value="1"/>
</dbReference>
<evidence type="ECO:0000313" key="7">
    <source>
        <dbReference type="Proteomes" id="UP000037395"/>
    </source>
</evidence>
<feature type="domain" description="HTH crp-type" evidence="5">
    <location>
        <begin position="152"/>
        <end position="223"/>
    </location>
</feature>
<dbReference type="SMART" id="SM00419">
    <property type="entry name" value="HTH_CRP"/>
    <property type="match status" value="1"/>
</dbReference>
<reference evidence="6" key="1">
    <citation type="submission" date="2016-08" db="EMBL/GenBank/DDBJ databases">
        <title>Sequencing, Assembly and Comparative Genomics of S. aureofaciens ATCC 10762.</title>
        <authorList>
            <person name="Gradnigo J.S."/>
            <person name="Johnson N."/>
            <person name="Somerville G.A."/>
        </authorList>
    </citation>
    <scope>NUCLEOTIDE SEQUENCE [LARGE SCALE GENOMIC DNA]</scope>
    <source>
        <strain evidence="6">ATCC 10762</strain>
    </source>
</reference>
<gene>
    <name evidence="6" type="ORF">HS99_0001580</name>
</gene>
<dbReference type="InterPro" id="IPR000595">
    <property type="entry name" value="cNMP-bd_dom"/>
</dbReference>
<protein>
    <submittedName>
        <fullName evidence="6">Crp/Fnr family transcriptional regulator</fullName>
    </submittedName>
</protein>
<comment type="caution">
    <text evidence="6">The sequence shown here is derived from an EMBL/GenBank/DDBJ whole genome shotgun (WGS) entry which is preliminary data.</text>
</comment>
<dbReference type="SMART" id="SM00100">
    <property type="entry name" value="cNMP"/>
    <property type="match status" value="1"/>
</dbReference>
<evidence type="ECO:0000256" key="3">
    <source>
        <dbReference type="ARBA" id="ARBA00023163"/>
    </source>
</evidence>
<keyword evidence="3" id="KW-0804">Transcription</keyword>
<evidence type="ECO:0000259" key="5">
    <source>
        <dbReference type="PROSITE" id="PS51063"/>
    </source>
</evidence>
<organism evidence="6 7">
    <name type="scientific">Kitasatospora aureofaciens</name>
    <name type="common">Streptomyces aureofaciens</name>
    <dbReference type="NCBI Taxonomy" id="1894"/>
    <lineage>
        <taxon>Bacteria</taxon>
        <taxon>Bacillati</taxon>
        <taxon>Actinomycetota</taxon>
        <taxon>Actinomycetes</taxon>
        <taxon>Kitasatosporales</taxon>
        <taxon>Streptomycetaceae</taxon>
        <taxon>Kitasatospora</taxon>
    </lineage>
</organism>
<dbReference type="Gene3D" id="1.10.10.10">
    <property type="entry name" value="Winged helix-like DNA-binding domain superfamily/Winged helix DNA-binding domain"/>
    <property type="match status" value="1"/>
</dbReference>
<proteinExistence type="predicted"/>
<dbReference type="SUPFAM" id="SSF51206">
    <property type="entry name" value="cAMP-binding domain-like"/>
    <property type="match status" value="1"/>
</dbReference>
<dbReference type="PANTHER" id="PTHR24567">
    <property type="entry name" value="CRP FAMILY TRANSCRIPTIONAL REGULATORY PROTEIN"/>
    <property type="match status" value="1"/>
</dbReference>
<sequence length="253" mass="26532">MSNARVRRAEAYWPPSGLLGRVDEADRRVLLGLGHGVVYPAGQITIHEADTSDFALLLVGGTVKVTAHAQDGREALVAVRMAGDLVGELAGIDGQPRSGTVTTCGRVLARYILSSELLECTKQHPAIGLALSASVVAKLRTATGRIVDFTGCDVLGRLARILHHLAVTYGRPGRNEAQLPLSQPEMATLVGAAESSIHKALRALRESGAVITGYRRITILDLDHLARIAVTAEEAGASVASGAADSRAIPPNS</sequence>
<dbReference type="RefSeq" id="WP_030557675.1">
    <property type="nucleotide sequence ID" value="NZ_JBIWMM010000008.1"/>
</dbReference>
<keyword evidence="2" id="KW-0238">DNA-binding</keyword>
<dbReference type="GO" id="GO:0003700">
    <property type="term" value="F:DNA-binding transcription factor activity"/>
    <property type="evidence" value="ECO:0007669"/>
    <property type="project" value="TreeGrafter"/>
</dbReference>
<dbReference type="Proteomes" id="UP000037395">
    <property type="component" value="Unassembled WGS sequence"/>
</dbReference>
<dbReference type="PANTHER" id="PTHR24567:SF74">
    <property type="entry name" value="HTH-TYPE TRANSCRIPTIONAL REGULATOR ARCR"/>
    <property type="match status" value="1"/>
</dbReference>
<evidence type="ECO:0000313" key="6">
    <source>
        <dbReference type="EMBL" id="OEV39417.1"/>
    </source>
</evidence>
<dbReference type="EMBL" id="JPRF03000001">
    <property type="protein sequence ID" value="OEV39417.1"/>
    <property type="molecule type" value="Genomic_DNA"/>
</dbReference>
<name>A0A1E7NFF6_KITAU</name>